<organism evidence="8 9">
    <name type="scientific">Undibacterium terreum</name>
    <dbReference type="NCBI Taxonomy" id="1224302"/>
    <lineage>
        <taxon>Bacteria</taxon>
        <taxon>Pseudomonadati</taxon>
        <taxon>Pseudomonadota</taxon>
        <taxon>Betaproteobacteria</taxon>
        <taxon>Burkholderiales</taxon>
        <taxon>Oxalobacteraceae</taxon>
        <taxon>Undibacterium</taxon>
    </lineage>
</organism>
<dbReference type="GO" id="GO:0003958">
    <property type="term" value="F:NADPH-hemoprotein reductase activity"/>
    <property type="evidence" value="ECO:0007669"/>
    <property type="project" value="UniProtKB-EC"/>
</dbReference>
<keyword evidence="9" id="KW-1185">Reference proteome</keyword>
<dbReference type="Gene3D" id="3.40.50.80">
    <property type="entry name" value="Nucleotide-binding domain of ferredoxin-NADP reductase (FNR) module"/>
    <property type="match status" value="1"/>
</dbReference>
<keyword evidence="3" id="KW-0249">Electron transport</keyword>
<dbReference type="PRINTS" id="PR00369">
    <property type="entry name" value="FLAVODOXIN"/>
</dbReference>
<evidence type="ECO:0000256" key="4">
    <source>
        <dbReference type="ARBA" id="ARBA00023797"/>
    </source>
</evidence>
<feature type="domain" description="Flavodoxin-like" evidence="6">
    <location>
        <begin position="79"/>
        <end position="216"/>
    </location>
</feature>
<feature type="transmembrane region" description="Helical" evidence="5">
    <location>
        <begin position="35"/>
        <end position="56"/>
    </location>
</feature>
<dbReference type="PROSITE" id="PS50902">
    <property type="entry name" value="FLAVODOXIN_LIKE"/>
    <property type="match status" value="1"/>
</dbReference>
<evidence type="ECO:0000256" key="1">
    <source>
        <dbReference type="ARBA" id="ARBA00022630"/>
    </source>
</evidence>
<dbReference type="PANTHER" id="PTHR19384">
    <property type="entry name" value="NITRIC OXIDE SYNTHASE-RELATED"/>
    <property type="match status" value="1"/>
</dbReference>
<dbReference type="SUPFAM" id="SSF52343">
    <property type="entry name" value="Ferredoxin reductase-like, C-terminal NADP-linked domain"/>
    <property type="match status" value="1"/>
</dbReference>
<dbReference type="EMBL" id="BMED01000007">
    <property type="protein sequence ID" value="GGC97377.1"/>
    <property type="molecule type" value="Genomic_DNA"/>
</dbReference>
<evidence type="ECO:0000256" key="5">
    <source>
        <dbReference type="SAM" id="Phobius"/>
    </source>
</evidence>
<dbReference type="Gene3D" id="3.40.50.360">
    <property type="match status" value="1"/>
</dbReference>
<protein>
    <recommendedName>
        <fullName evidence="4">NADPH--hemoprotein reductase</fullName>
        <ecNumber evidence="4">1.6.2.4</ecNumber>
    </recommendedName>
</protein>
<dbReference type="CDD" id="cd06200">
    <property type="entry name" value="SiR_like1"/>
    <property type="match status" value="1"/>
</dbReference>
<evidence type="ECO:0000259" key="6">
    <source>
        <dbReference type="PROSITE" id="PS50902"/>
    </source>
</evidence>
<dbReference type="InterPro" id="IPR017927">
    <property type="entry name" value="FAD-bd_FR_type"/>
</dbReference>
<dbReference type="PRINTS" id="PR00371">
    <property type="entry name" value="FPNCR"/>
</dbReference>
<dbReference type="GO" id="GO:0050660">
    <property type="term" value="F:flavin adenine dinucleotide binding"/>
    <property type="evidence" value="ECO:0007669"/>
    <property type="project" value="TreeGrafter"/>
</dbReference>
<dbReference type="InterPro" id="IPR001094">
    <property type="entry name" value="Flavdoxin-like"/>
</dbReference>
<dbReference type="InterPro" id="IPR017938">
    <property type="entry name" value="Riboflavin_synthase-like_b-brl"/>
</dbReference>
<reference evidence="8" key="1">
    <citation type="journal article" date="2014" name="Int. J. Syst. Evol. Microbiol.">
        <title>Complete genome sequence of Corynebacterium casei LMG S-19264T (=DSM 44701T), isolated from a smear-ripened cheese.</title>
        <authorList>
            <consortium name="US DOE Joint Genome Institute (JGI-PGF)"/>
            <person name="Walter F."/>
            <person name="Albersmeier A."/>
            <person name="Kalinowski J."/>
            <person name="Ruckert C."/>
        </authorList>
    </citation>
    <scope>NUCLEOTIDE SEQUENCE</scope>
    <source>
        <strain evidence="8">CGMCC 1.10998</strain>
    </source>
</reference>
<dbReference type="InterPro" id="IPR039261">
    <property type="entry name" value="FNR_nucleotide-bd"/>
</dbReference>
<sequence length="541" mass="59013">MKSLLTKNLWIASLALAAISTYSISRSHLLDSQNGRMFTAALLVLAYLAFCFVTYLKTRNKQQLGLQLATAEGSSQDAMLVVYASQTGYAEQIALQTAQALQDGGMAVRLLSLAKLDKAMLDAASRILFIVSTTGEGDAPDSAAGFARKLMGQALPLAHLQYGVMALGDSSYEQYCAFGHRLEHWLRHQGARTLFDTIKVDNGDEGALRHWQHHLGVLSGHTDMADWSAPAYANWTLAERKLLNPGSAGAPAFHLALLGPEGTSSNWQAGDIAEIGPRNAPQKVQELITRLQLDPLAPVSVAGQRVSLTDHLATCLLPHKEQEGAVLQGQSAQQLADALRPLPHREYSIASIPADGKLELLVRQTQLDNGDLGLGSGWLTEYAPLQGDIALRVRENRSFQAPEDGRPMILVGNGTGLAGLRAHLRAREKAGHMQNWLLFGERNAAHDYFHREELEAWLASGVLQHLDLAFSRDQAHRVYVQDRLSEQAERLRLWVADGAAIYVCGSLEGMAAGVHAALGVILGQEKLEQMAEEGNYRRDVY</sequence>
<reference evidence="8" key="2">
    <citation type="submission" date="2020-09" db="EMBL/GenBank/DDBJ databases">
        <authorList>
            <person name="Sun Q."/>
            <person name="Zhou Y."/>
        </authorList>
    </citation>
    <scope>NUCLEOTIDE SEQUENCE</scope>
    <source>
        <strain evidence="8">CGMCC 1.10998</strain>
    </source>
</reference>
<keyword evidence="5" id="KW-0812">Transmembrane</keyword>
<evidence type="ECO:0000313" key="8">
    <source>
        <dbReference type="EMBL" id="GGC97377.1"/>
    </source>
</evidence>
<dbReference type="EC" id="1.6.2.4" evidence="4"/>
<dbReference type="Proteomes" id="UP000637423">
    <property type="component" value="Unassembled WGS sequence"/>
</dbReference>
<comment type="caution">
    <text evidence="8">The sequence shown here is derived from an EMBL/GenBank/DDBJ whole genome shotgun (WGS) entry which is preliminary data.</text>
</comment>
<keyword evidence="2" id="KW-0288">FMN</keyword>
<keyword evidence="1" id="KW-0285">Flavoprotein</keyword>
<evidence type="ECO:0000256" key="2">
    <source>
        <dbReference type="ARBA" id="ARBA00022643"/>
    </source>
</evidence>
<evidence type="ECO:0000256" key="3">
    <source>
        <dbReference type="ARBA" id="ARBA00022982"/>
    </source>
</evidence>
<keyword evidence="5" id="KW-0472">Membrane</keyword>
<gene>
    <name evidence="8" type="ORF">GCM10011396_51130</name>
</gene>
<dbReference type="Pfam" id="PF00175">
    <property type="entry name" value="NAD_binding_1"/>
    <property type="match status" value="1"/>
</dbReference>
<evidence type="ECO:0000313" key="9">
    <source>
        <dbReference type="Proteomes" id="UP000637423"/>
    </source>
</evidence>
<dbReference type="SUPFAM" id="SSF52218">
    <property type="entry name" value="Flavoproteins"/>
    <property type="match status" value="1"/>
</dbReference>
<keyword evidence="5" id="KW-1133">Transmembrane helix</keyword>
<accession>A0A916UZR2</accession>
<dbReference type="InterPro" id="IPR008254">
    <property type="entry name" value="Flavodoxin/NO_synth"/>
</dbReference>
<dbReference type="GO" id="GO:0010181">
    <property type="term" value="F:FMN binding"/>
    <property type="evidence" value="ECO:0007669"/>
    <property type="project" value="InterPro"/>
</dbReference>
<dbReference type="Pfam" id="PF00258">
    <property type="entry name" value="Flavodoxin_1"/>
    <property type="match status" value="1"/>
</dbReference>
<dbReference type="InterPro" id="IPR029039">
    <property type="entry name" value="Flavoprotein-like_sf"/>
</dbReference>
<keyword evidence="3" id="KW-0813">Transport</keyword>
<dbReference type="GO" id="GO:0005829">
    <property type="term" value="C:cytosol"/>
    <property type="evidence" value="ECO:0007669"/>
    <property type="project" value="TreeGrafter"/>
</dbReference>
<dbReference type="InterPro" id="IPR001709">
    <property type="entry name" value="Flavoprot_Pyr_Nucl_cyt_Rdtase"/>
</dbReference>
<dbReference type="InterPro" id="IPR001433">
    <property type="entry name" value="OxRdtase_FAD/NAD-bd"/>
</dbReference>
<dbReference type="PROSITE" id="PS51384">
    <property type="entry name" value="FAD_FR"/>
    <property type="match status" value="1"/>
</dbReference>
<dbReference type="RefSeq" id="WP_188568988.1">
    <property type="nucleotide sequence ID" value="NZ_BMED01000007.1"/>
</dbReference>
<dbReference type="PANTHER" id="PTHR19384:SF17">
    <property type="entry name" value="NADPH--CYTOCHROME P450 REDUCTASE"/>
    <property type="match status" value="1"/>
</dbReference>
<dbReference type="SUPFAM" id="SSF63380">
    <property type="entry name" value="Riboflavin synthase domain-like"/>
    <property type="match status" value="1"/>
</dbReference>
<dbReference type="AlphaFoldDB" id="A0A916UZR2"/>
<evidence type="ECO:0000259" key="7">
    <source>
        <dbReference type="PROSITE" id="PS51384"/>
    </source>
</evidence>
<proteinExistence type="predicted"/>
<name>A0A916UZR2_9BURK</name>
<feature type="domain" description="FAD-binding FR-type" evidence="7">
    <location>
        <begin position="230"/>
        <end position="402"/>
    </location>
</feature>